<protein>
    <submittedName>
        <fullName evidence="2">Uncharacterized protein</fullName>
    </submittedName>
</protein>
<name>A0AAN9JXT3_CANGL</name>
<sequence length="122" mass="14533">MKWFDIIHESILHNFANRIKLVPIYFCLNALGYQFVAMTLLRIKSQVHSQQASITFQITFYRESGQESHASNHGFLLYDLIQTVKPHTVYEFRMPDWKRQCNMFKPILMRNLFALTKYVNAE</sequence>
<dbReference type="EMBL" id="JAYMYQ010000011">
    <property type="protein sequence ID" value="KAK7306106.1"/>
    <property type="molecule type" value="Genomic_DNA"/>
</dbReference>
<keyword evidence="1" id="KW-0812">Transmembrane</keyword>
<dbReference type="AlphaFoldDB" id="A0AAN9JXT3"/>
<dbReference type="Proteomes" id="UP001367508">
    <property type="component" value="Unassembled WGS sequence"/>
</dbReference>
<feature type="transmembrane region" description="Helical" evidence="1">
    <location>
        <begin position="22"/>
        <end position="41"/>
    </location>
</feature>
<comment type="caution">
    <text evidence="2">The sequence shown here is derived from an EMBL/GenBank/DDBJ whole genome shotgun (WGS) entry which is preliminary data.</text>
</comment>
<keyword evidence="1" id="KW-0472">Membrane</keyword>
<accession>A0AAN9JXT3</accession>
<evidence type="ECO:0000313" key="3">
    <source>
        <dbReference type="Proteomes" id="UP001367508"/>
    </source>
</evidence>
<reference evidence="2 3" key="1">
    <citation type="submission" date="2024-01" db="EMBL/GenBank/DDBJ databases">
        <title>The genomes of 5 underutilized Papilionoideae crops provide insights into root nodulation and disease resistanc.</title>
        <authorList>
            <person name="Jiang F."/>
        </authorList>
    </citation>
    <scope>NUCLEOTIDE SEQUENCE [LARGE SCALE GENOMIC DNA]</scope>
    <source>
        <strain evidence="2">LVBAO_FW01</strain>
        <tissue evidence="2">Leaves</tissue>
    </source>
</reference>
<keyword evidence="3" id="KW-1185">Reference proteome</keyword>
<evidence type="ECO:0000313" key="2">
    <source>
        <dbReference type="EMBL" id="KAK7306106.1"/>
    </source>
</evidence>
<organism evidence="2 3">
    <name type="scientific">Canavalia gladiata</name>
    <name type="common">Sword bean</name>
    <name type="synonym">Dolichos gladiatus</name>
    <dbReference type="NCBI Taxonomy" id="3824"/>
    <lineage>
        <taxon>Eukaryota</taxon>
        <taxon>Viridiplantae</taxon>
        <taxon>Streptophyta</taxon>
        <taxon>Embryophyta</taxon>
        <taxon>Tracheophyta</taxon>
        <taxon>Spermatophyta</taxon>
        <taxon>Magnoliopsida</taxon>
        <taxon>eudicotyledons</taxon>
        <taxon>Gunneridae</taxon>
        <taxon>Pentapetalae</taxon>
        <taxon>rosids</taxon>
        <taxon>fabids</taxon>
        <taxon>Fabales</taxon>
        <taxon>Fabaceae</taxon>
        <taxon>Papilionoideae</taxon>
        <taxon>50 kb inversion clade</taxon>
        <taxon>NPAAA clade</taxon>
        <taxon>indigoferoid/millettioid clade</taxon>
        <taxon>Phaseoleae</taxon>
        <taxon>Canavalia</taxon>
    </lineage>
</organism>
<proteinExistence type="predicted"/>
<keyword evidence="1" id="KW-1133">Transmembrane helix</keyword>
<gene>
    <name evidence="2" type="ORF">VNO77_44026</name>
</gene>
<evidence type="ECO:0000256" key="1">
    <source>
        <dbReference type="SAM" id="Phobius"/>
    </source>
</evidence>